<accession>A0A0F4TZK0</accession>
<dbReference type="SUPFAM" id="SSF56425">
    <property type="entry name" value="Succinate dehydrogenase/fumarate reductase flavoprotein, catalytic domain"/>
    <property type="match status" value="1"/>
</dbReference>
<dbReference type="Gene3D" id="3.90.700.10">
    <property type="entry name" value="Succinate dehydrogenase/fumarate reductase flavoprotein, catalytic domain"/>
    <property type="match status" value="1"/>
</dbReference>
<dbReference type="NCBIfam" id="NF005511">
    <property type="entry name" value="PRK07121.1-4"/>
    <property type="match status" value="1"/>
</dbReference>
<name>A0A0F4TZK0_PSEFL</name>
<dbReference type="Pfam" id="PF00890">
    <property type="entry name" value="FAD_binding_2"/>
    <property type="match status" value="1"/>
</dbReference>
<keyword evidence="3" id="KW-0274">FAD</keyword>
<dbReference type="InterPro" id="IPR036188">
    <property type="entry name" value="FAD/NAD-bd_sf"/>
</dbReference>
<dbReference type="InterPro" id="IPR027477">
    <property type="entry name" value="Succ_DH/fumarate_Rdtase_cat_sf"/>
</dbReference>
<dbReference type="PATRIC" id="fig|294.132.peg.5605"/>
<dbReference type="PANTHER" id="PTHR43400">
    <property type="entry name" value="FUMARATE REDUCTASE"/>
    <property type="match status" value="1"/>
</dbReference>
<gene>
    <name evidence="6" type="ORF">VC35_05170</name>
</gene>
<dbReference type="EMBL" id="LACC01000008">
    <property type="protein sequence ID" value="KJZ49499.1"/>
    <property type="molecule type" value="Genomic_DNA"/>
</dbReference>
<reference evidence="6 7" key="1">
    <citation type="submission" date="2015-03" db="EMBL/GenBank/DDBJ databases">
        <title>Comparative genomics of Pseudomonas insights into diversity of traits involved in vanlence and defense.</title>
        <authorList>
            <person name="Qin Y."/>
        </authorList>
    </citation>
    <scope>NUCLEOTIDE SEQUENCE [LARGE SCALE GENOMIC DNA]</scope>
    <source>
        <strain evidence="6 7">C8</strain>
    </source>
</reference>
<dbReference type="AlphaFoldDB" id="A0A0F4TZK0"/>
<protein>
    <recommendedName>
        <fullName evidence="5">FAD-dependent oxidoreductase 2 FAD-binding domain-containing protein</fullName>
    </recommendedName>
</protein>
<evidence type="ECO:0000256" key="2">
    <source>
        <dbReference type="ARBA" id="ARBA00022630"/>
    </source>
</evidence>
<dbReference type="Proteomes" id="UP000033588">
    <property type="component" value="Unassembled WGS sequence"/>
</dbReference>
<dbReference type="RefSeq" id="WP_046038372.1">
    <property type="nucleotide sequence ID" value="NZ_LACC01000008.1"/>
</dbReference>
<feature type="domain" description="FAD-dependent oxidoreductase 2 FAD-binding" evidence="5">
    <location>
        <begin position="35"/>
        <end position="539"/>
    </location>
</feature>
<keyword evidence="4" id="KW-0560">Oxidoreductase</keyword>
<evidence type="ECO:0000313" key="6">
    <source>
        <dbReference type="EMBL" id="KJZ49499.1"/>
    </source>
</evidence>
<dbReference type="SUPFAM" id="SSF51905">
    <property type="entry name" value="FAD/NAD(P)-binding domain"/>
    <property type="match status" value="1"/>
</dbReference>
<dbReference type="Gene3D" id="3.50.50.60">
    <property type="entry name" value="FAD/NAD(P)-binding domain"/>
    <property type="match status" value="2"/>
</dbReference>
<evidence type="ECO:0000256" key="3">
    <source>
        <dbReference type="ARBA" id="ARBA00022827"/>
    </source>
</evidence>
<comment type="caution">
    <text evidence="6">The sequence shown here is derived from an EMBL/GenBank/DDBJ whole genome shotgun (WGS) entry which is preliminary data.</text>
</comment>
<sequence length="588" mass="64253">MSSDFGPHSPQWFSRIEAPERVESPDQVAWDVTTDFAVVGYGGAGISAALQAAEKGLKVLAVDAFGGGGATAMNGGIFYAGGGTPIQRAAGVTDSVEAMYRYLNLEVQDVVSPQTLRRFCEGSVADLEWLQGHGVRFDSTYYTKKTFYPPSGYFLYHSDSSLAESCAAVAKPAPRGHKYWHPPINQAVGFGVHLTEPLQQRARAQGVEFWPRTEARRLVLCARGEVVGLVVIRMPPDSPHTQAYMDAQEMARQLLQKLPSSMPGFARLERKAERYWRKADELQRQHGVVQRIRASRGVCLSAGGFIWNRQMLAAHSPKYISNMAMGSPGGDNGSGIRLGQSVGGEAALMERVSSWRFINPPSQWPKGILVNSQGQRFVNEELYGAAIGLKMNEHQQGRGYIILDRTLYRGAWKSAVLENLFPFMRLPLVLALLFQTRKASTLEGLAEKLGMPAANLREAAARYNRAAQGLEPDEFGKSRSECHALSEGPFYAVDVSASSKLFPCSAMTVGGLRVDEDSGQVLREDRTRITGLYAAGRTAIGLPSNLYVSGLSAADCVFSGRRAARHASNQATREPCLTKPQYLPLDLT</sequence>
<dbReference type="InterPro" id="IPR050315">
    <property type="entry name" value="FAD-oxidoreductase_2"/>
</dbReference>
<dbReference type="InterPro" id="IPR003953">
    <property type="entry name" value="FAD-dep_OxRdtase_2_FAD-bd"/>
</dbReference>
<dbReference type="PANTHER" id="PTHR43400:SF10">
    <property type="entry name" value="3-OXOSTEROID 1-DEHYDROGENASE"/>
    <property type="match status" value="1"/>
</dbReference>
<evidence type="ECO:0000259" key="5">
    <source>
        <dbReference type="Pfam" id="PF00890"/>
    </source>
</evidence>
<comment type="cofactor">
    <cofactor evidence="1">
        <name>FAD</name>
        <dbReference type="ChEBI" id="CHEBI:57692"/>
    </cofactor>
</comment>
<evidence type="ECO:0000256" key="1">
    <source>
        <dbReference type="ARBA" id="ARBA00001974"/>
    </source>
</evidence>
<keyword evidence="2" id="KW-0285">Flavoprotein</keyword>
<proteinExistence type="predicted"/>
<dbReference type="GO" id="GO:0016491">
    <property type="term" value="F:oxidoreductase activity"/>
    <property type="evidence" value="ECO:0007669"/>
    <property type="project" value="UniProtKB-KW"/>
</dbReference>
<organism evidence="6 7">
    <name type="scientific">Pseudomonas fluorescens</name>
    <dbReference type="NCBI Taxonomy" id="294"/>
    <lineage>
        <taxon>Bacteria</taxon>
        <taxon>Pseudomonadati</taxon>
        <taxon>Pseudomonadota</taxon>
        <taxon>Gammaproteobacteria</taxon>
        <taxon>Pseudomonadales</taxon>
        <taxon>Pseudomonadaceae</taxon>
        <taxon>Pseudomonas</taxon>
    </lineage>
</organism>
<evidence type="ECO:0000313" key="7">
    <source>
        <dbReference type="Proteomes" id="UP000033588"/>
    </source>
</evidence>
<dbReference type="GO" id="GO:0008202">
    <property type="term" value="P:steroid metabolic process"/>
    <property type="evidence" value="ECO:0007669"/>
    <property type="project" value="UniProtKB-ARBA"/>
</dbReference>
<evidence type="ECO:0000256" key="4">
    <source>
        <dbReference type="ARBA" id="ARBA00023002"/>
    </source>
</evidence>